<dbReference type="AlphaFoldDB" id="A0A7U3UNM7"/>
<dbReference type="EMBL" id="AP018365">
    <property type="protein sequence ID" value="BBA95894.1"/>
    <property type="molecule type" value="Genomic_DNA"/>
</dbReference>
<dbReference type="KEGG" id="arev:RVR_942"/>
<reference evidence="1 2" key="4">
    <citation type="journal article" date="2020" name="Sci. Rep.">
        <title>beta-carboline chemical signals induce reveromycin production through a LuxR family regulator in Streptomyces sp. SN-593.</title>
        <authorList>
            <person name="Panthee S."/>
            <person name="Kito N."/>
            <person name="Hayashi T."/>
            <person name="Shimizu T."/>
            <person name="Ishikawa J."/>
            <person name="Hamamoto H."/>
            <person name="Osada H."/>
            <person name="Takahashi S."/>
        </authorList>
    </citation>
    <scope>NUCLEOTIDE SEQUENCE [LARGE SCALE GENOMIC DNA]</scope>
    <source>
        <strain evidence="1 2">SN-593</strain>
    </source>
</reference>
<reference evidence="1 2" key="2">
    <citation type="journal article" date="2011" name="J. Antibiot.">
        <title>Furaquinocins I and J: novel polyketide isoprenoid hybrid compounds from Streptomyces reveromyceticus SN-593.</title>
        <authorList>
            <person name="Panthee S."/>
            <person name="Takahashi S."/>
            <person name="Takagi H."/>
            <person name="Nogawa T."/>
            <person name="Oowada E."/>
            <person name="Uramoto M."/>
            <person name="Osada H."/>
        </authorList>
    </citation>
    <scope>NUCLEOTIDE SEQUENCE [LARGE SCALE GENOMIC DNA]</scope>
    <source>
        <strain evidence="1 2">SN-593</strain>
    </source>
</reference>
<gene>
    <name evidence="1" type="ORF">RVR_942</name>
</gene>
<sequence>MSGIDECLLEAMTLPGARGAALVEWISGLALGKVGEAPDGDHEAMAAHLADFARAAAEHAVFAGPQAAAEAGAAGEKGPLVEDVVVATRTAYHLVRFVEAPYEGGVFLHLWLDRSHANLALALMRLRDLAQRLVLA</sequence>
<proteinExistence type="predicted"/>
<reference evidence="1 2" key="1">
    <citation type="journal article" date="2010" name="J. Bacteriol.">
        <title>Biochemical characterization of a novel indole prenyltransferase from Streptomyces sp. SN-593.</title>
        <authorList>
            <person name="Takahashi S."/>
            <person name="Takagi H."/>
            <person name="Toyoda A."/>
            <person name="Uramoto M."/>
            <person name="Nogawa T."/>
            <person name="Ueki M."/>
            <person name="Sakaki Y."/>
            <person name="Osada H."/>
        </authorList>
    </citation>
    <scope>NUCLEOTIDE SEQUENCE [LARGE SCALE GENOMIC DNA]</scope>
    <source>
        <strain evidence="1 2">SN-593</strain>
    </source>
</reference>
<reference evidence="1 2" key="3">
    <citation type="journal article" date="2011" name="Nat. Chem. Biol.">
        <title>Reveromycin A biosynthesis uses RevG and RevJ for stereospecific spiroacetal formation.</title>
        <authorList>
            <person name="Takahashi S."/>
            <person name="Toyoda A."/>
            <person name="Sekiyama Y."/>
            <person name="Takagi H."/>
            <person name="Nogawa T."/>
            <person name="Uramoto M."/>
            <person name="Suzuki R."/>
            <person name="Koshino H."/>
            <person name="Kumano T."/>
            <person name="Panthee S."/>
            <person name="Dairi T."/>
            <person name="Ishikawa J."/>
            <person name="Ikeda H."/>
            <person name="Sakaki Y."/>
            <person name="Osada H."/>
        </authorList>
    </citation>
    <scope>NUCLEOTIDE SEQUENCE [LARGE SCALE GENOMIC DNA]</scope>
    <source>
        <strain evidence="1 2">SN-593</strain>
    </source>
</reference>
<name>A0A7U3UNM7_9ACTN</name>
<organism evidence="1 2">
    <name type="scientific">Actinacidiphila reveromycinica</name>
    <dbReference type="NCBI Taxonomy" id="659352"/>
    <lineage>
        <taxon>Bacteria</taxon>
        <taxon>Bacillati</taxon>
        <taxon>Actinomycetota</taxon>
        <taxon>Actinomycetes</taxon>
        <taxon>Kitasatosporales</taxon>
        <taxon>Streptomycetaceae</taxon>
        <taxon>Actinacidiphila</taxon>
    </lineage>
</organism>
<evidence type="ECO:0000313" key="1">
    <source>
        <dbReference type="EMBL" id="BBA95894.1"/>
    </source>
</evidence>
<accession>A0A7U3UNM7</accession>
<evidence type="ECO:0000313" key="2">
    <source>
        <dbReference type="Proteomes" id="UP000595703"/>
    </source>
</evidence>
<dbReference type="Proteomes" id="UP000595703">
    <property type="component" value="Chromosome"/>
</dbReference>
<protein>
    <recommendedName>
        <fullName evidence="3">Roadblock/LAMTOR2 domain-containing protein</fullName>
    </recommendedName>
</protein>
<keyword evidence="2" id="KW-1185">Reference proteome</keyword>
<evidence type="ECO:0008006" key="3">
    <source>
        <dbReference type="Google" id="ProtNLM"/>
    </source>
</evidence>